<protein>
    <recommendedName>
        <fullName evidence="5">Amidophosphoribosyltransferase</fullName>
    </recommendedName>
</protein>
<dbReference type="Gene3D" id="3.60.20.10">
    <property type="entry name" value="Glutamine Phosphoribosylpyrophosphate, subunit 1, domain 1"/>
    <property type="match status" value="1"/>
</dbReference>
<reference evidence="4" key="1">
    <citation type="submission" date="2016-04" db="EMBL/GenBank/DDBJ databases">
        <authorList>
            <person name="Antunes L.P."/>
            <person name="Martins L.F."/>
            <person name="Pereira R.V."/>
            <person name="Thomas A.M."/>
            <person name="Barbosa D."/>
            <person name="Nascimento L."/>
            <person name="Silva G.M."/>
            <person name="Condomitti G.W."/>
            <person name="Digiampietri L.A."/>
            <person name="Lombardi K.C."/>
            <person name="Ramos P.L."/>
            <person name="Quaggio R.B."/>
            <person name="Oliveira J.C."/>
            <person name="Pascon R.C."/>
            <person name="Cruz J.B."/>
            <person name="Silva A.M."/>
            <person name="Setubal J.C."/>
        </authorList>
    </citation>
    <scope>NUCLEOTIDE SEQUENCE [LARGE SCALE GENOMIC DNA]</scope>
</reference>
<dbReference type="SUPFAM" id="SSF53271">
    <property type="entry name" value="PRTase-like"/>
    <property type="match status" value="1"/>
</dbReference>
<dbReference type="InterPro" id="IPR029057">
    <property type="entry name" value="PRTase-like"/>
</dbReference>
<keyword evidence="1" id="KW-0808">Transferase</keyword>
<dbReference type="Proteomes" id="UP000194267">
    <property type="component" value="Unassembled WGS sequence"/>
</dbReference>
<proteinExistence type="predicted"/>
<dbReference type="GO" id="GO:0016740">
    <property type="term" value="F:transferase activity"/>
    <property type="evidence" value="ECO:0007669"/>
    <property type="project" value="UniProtKB-KW"/>
</dbReference>
<evidence type="ECO:0000256" key="2">
    <source>
        <dbReference type="ARBA" id="ARBA00022962"/>
    </source>
</evidence>
<evidence type="ECO:0000313" key="3">
    <source>
        <dbReference type="EMBL" id="OTA40602.1"/>
    </source>
</evidence>
<comment type="caution">
    <text evidence="3">The sequence shown here is derived from an EMBL/GenBank/DDBJ whole genome shotgun (WGS) entry which is preliminary data.</text>
</comment>
<dbReference type="PANTHER" id="PTHR11907">
    <property type="entry name" value="AMIDOPHOSPHORIBOSYLTRANSFERASE"/>
    <property type="match status" value="1"/>
</dbReference>
<dbReference type="AlphaFoldDB" id="A0A1Y2T298"/>
<dbReference type="InterPro" id="IPR029055">
    <property type="entry name" value="Ntn_hydrolases_N"/>
</dbReference>
<dbReference type="Gene3D" id="3.40.50.2020">
    <property type="match status" value="1"/>
</dbReference>
<organism evidence="3 4">
    <name type="scientific">Symbiobacterium thermophilum</name>
    <dbReference type="NCBI Taxonomy" id="2734"/>
    <lineage>
        <taxon>Bacteria</taxon>
        <taxon>Bacillati</taxon>
        <taxon>Bacillota</taxon>
        <taxon>Clostridia</taxon>
        <taxon>Eubacteriales</taxon>
        <taxon>Symbiobacteriaceae</taxon>
        <taxon>Symbiobacterium</taxon>
    </lineage>
</organism>
<accession>A0A1Y2T298</accession>
<evidence type="ECO:0008006" key="5">
    <source>
        <dbReference type="Google" id="ProtNLM"/>
    </source>
</evidence>
<dbReference type="EMBL" id="LWLV01001468">
    <property type="protein sequence ID" value="OTA40602.1"/>
    <property type="molecule type" value="Genomic_DNA"/>
</dbReference>
<evidence type="ECO:0000313" key="4">
    <source>
        <dbReference type="Proteomes" id="UP000194267"/>
    </source>
</evidence>
<gene>
    <name evidence="3" type="ORF">A6D92_15390</name>
</gene>
<keyword evidence="2" id="KW-0315">Glutamine amidotransferase</keyword>
<name>A0A1Y2T298_SYMTR</name>
<sequence length="105" mass="11083">MSLLREAGAREVHLRIASPPYQNACHYGIDTSKSTDLIARGRTVREIADAIGADSLAYLSVEGMVKATGLSPEAGFCLACFTGDYPVPVPEEADKYALEGGCGCD</sequence>
<evidence type="ECO:0000256" key="1">
    <source>
        <dbReference type="ARBA" id="ARBA00022679"/>
    </source>
</evidence>